<dbReference type="InterPro" id="IPR009014">
    <property type="entry name" value="Transketo_C/PFOR_II"/>
</dbReference>
<protein>
    <submittedName>
        <fullName evidence="2">Transketolase C-terminal domain-containing protein</fullName>
    </submittedName>
</protein>
<evidence type="ECO:0000313" key="2">
    <source>
        <dbReference type="EMBL" id="MFC4016232.1"/>
    </source>
</evidence>
<gene>
    <name evidence="2" type="ORF">ACFOY2_54120</name>
</gene>
<dbReference type="InterPro" id="IPR033248">
    <property type="entry name" value="Transketolase_C"/>
</dbReference>
<feature type="domain" description="Transketolase C-terminal" evidence="1">
    <location>
        <begin position="2"/>
        <end position="63"/>
    </location>
</feature>
<name>A0ABV8GQG2_9ACTN</name>
<proteinExistence type="predicted"/>
<dbReference type="Pfam" id="PF02780">
    <property type="entry name" value="Transketolase_C"/>
    <property type="match status" value="1"/>
</dbReference>
<dbReference type="Proteomes" id="UP001595851">
    <property type="component" value="Unassembled WGS sequence"/>
</dbReference>
<keyword evidence="3" id="KW-1185">Reference proteome</keyword>
<dbReference type="RefSeq" id="WP_379536023.1">
    <property type="nucleotide sequence ID" value="NZ_JBHSBI010000062.1"/>
</dbReference>
<comment type="caution">
    <text evidence="2">The sequence shown here is derived from an EMBL/GenBank/DDBJ whole genome shotgun (WGS) entry which is preliminary data.</text>
</comment>
<accession>A0ABV8GQG2</accession>
<evidence type="ECO:0000259" key="1">
    <source>
        <dbReference type="Pfam" id="PF02780"/>
    </source>
</evidence>
<dbReference type="Gene3D" id="3.40.50.920">
    <property type="match status" value="1"/>
</dbReference>
<sequence length="74" mass="7591">RETGRIVTAEEATISGGLGAAVAATVVTRHPVPMRILGVPRVFAPTGNTAFLLDHFGLSAAGIVAAVKDLMRHG</sequence>
<evidence type="ECO:0000313" key="3">
    <source>
        <dbReference type="Proteomes" id="UP001595851"/>
    </source>
</evidence>
<organism evidence="2 3">
    <name type="scientific">Nonomuraea purpurea</name>
    <dbReference type="NCBI Taxonomy" id="1849276"/>
    <lineage>
        <taxon>Bacteria</taxon>
        <taxon>Bacillati</taxon>
        <taxon>Actinomycetota</taxon>
        <taxon>Actinomycetes</taxon>
        <taxon>Streptosporangiales</taxon>
        <taxon>Streptosporangiaceae</taxon>
        <taxon>Nonomuraea</taxon>
    </lineage>
</organism>
<feature type="non-terminal residue" evidence="2">
    <location>
        <position position="1"/>
    </location>
</feature>
<reference evidence="3" key="1">
    <citation type="journal article" date="2019" name="Int. J. Syst. Evol. Microbiol.">
        <title>The Global Catalogue of Microorganisms (GCM) 10K type strain sequencing project: providing services to taxonomists for standard genome sequencing and annotation.</title>
        <authorList>
            <consortium name="The Broad Institute Genomics Platform"/>
            <consortium name="The Broad Institute Genome Sequencing Center for Infectious Disease"/>
            <person name="Wu L."/>
            <person name="Ma J."/>
        </authorList>
    </citation>
    <scope>NUCLEOTIDE SEQUENCE [LARGE SCALE GENOMIC DNA]</scope>
    <source>
        <strain evidence="3">TBRC 1276</strain>
    </source>
</reference>
<dbReference type="EMBL" id="JBHSBI010000062">
    <property type="protein sequence ID" value="MFC4016232.1"/>
    <property type="molecule type" value="Genomic_DNA"/>
</dbReference>
<dbReference type="SUPFAM" id="SSF52922">
    <property type="entry name" value="TK C-terminal domain-like"/>
    <property type="match status" value="1"/>
</dbReference>